<protein>
    <recommendedName>
        <fullName evidence="4">Cystatin domain-containing protein</fullName>
    </recommendedName>
</protein>
<evidence type="ECO:0000256" key="1">
    <source>
        <dbReference type="SAM" id="SignalP"/>
    </source>
</evidence>
<feature type="signal peptide" evidence="1">
    <location>
        <begin position="1"/>
        <end position="28"/>
    </location>
</feature>
<reference evidence="2 3" key="1">
    <citation type="journal article" date="2017" name="Nature">
        <title>The Apostasia genome and the evolution of orchids.</title>
        <authorList>
            <person name="Zhang G.Q."/>
            <person name="Liu K.W."/>
            <person name="Li Z."/>
            <person name="Lohaus R."/>
            <person name="Hsiao Y.Y."/>
            <person name="Niu S.C."/>
            <person name="Wang J.Y."/>
            <person name="Lin Y.C."/>
            <person name="Xu Q."/>
            <person name="Chen L.J."/>
            <person name="Yoshida K."/>
            <person name="Fujiwara S."/>
            <person name="Wang Z.W."/>
            <person name="Zhang Y.Q."/>
            <person name="Mitsuda N."/>
            <person name="Wang M."/>
            <person name="Liu G.H."/>
            <person name="Pecoraro L."/>
            <person name="Huang H.X."/>
            <person name="Xiao X.J."/>
            <person name="Lin M."/>
            <person name="Wu X.Y."/>
            <person name="Wu W.L."/>
            <person name="Chen Y.Y."/>
            <person name="Chang S.B."/>
            <person name="Sakamoto S."/>
            <person name="Ohme-Takagi M."/>
            <person name="Yagi M."/>
            <person name="Zeng S.J."/>
            <person name="Shen C.Y."/>
            <person name="Yeh C.M."/>
            <person name="Luo Y.B."/>
            <person name="Tsai W.C."/>
            <person name="Van de Peer Y."/>
            <person name="Liu Z.J."/>
        </authorList>
    </citation>
    <scope>NUCLEOTIDE SEQUENCE [LARGE SCALE GENOMIC DNA]</scope>
    <source>
        <strain evidence="3">cv. Shenzhen</strain>
        <tissue evidence="2">Stem</tissue>
    </source>
</reference>
<gene>
    <name evidence="2" type="ORF">AXF42_Ash019833</name>
</gene>
<accession>A0A2I0ARE3</accession>
<feature type="chain" id="PRO_5014166557" description="Cystatin domain-containing protein" evidence="1">
    <location>
        <begin position="29"/>
        <end position="138"/>
    </location>
</feature>
<keyword evidence="1" id="KW-0732">Signal</keyword>
<name>A0A2I0ARE3_9ASPA</name>
<evidence type="ECO:0000313" key="3">
    <source>
        <dbReference type="Proteomes" id="UP000236161"/>
    </source>
</evidence>
<dbReference type="AlphaFoldDB" id="A0A2I0ARE3"/>
<dbReference type="Proteomes" id="UP000236161">
    <property type="component" value="Unassembled WGS sequence"/>
</dbReference>
<proteinExistence type="predicted"/>
<dbReference type="EMBL" id="KZ451956">
    <property type="protein sequence ID" value="PKA58129.1"/>
    <property type="molecule type" value="Genomic_DNA"/>
</dbReference>
<organism evidence="2 3">
    <name type="scientific">Apostasia shenzhenica</name>
    <dbReference type="NCBI Taxonomy" id="1088818"/>
    <lineage>
        <taxon>Eukaryota</taxon>
        <taxon>Viridiplantae</taxon>
        <taxon>Streptophyta</taxon>
        <taxon>Embryophyta</taxon>
        <taxon>Tracheophyta</taxon>
        <taxon>Spermatophyta</taxon>
        <taxon>Magnoliopsida</taxon>
        <taxon>Liliopsida</taxon>
        <taxon>Asparagales</taxon>
        <taxon>Orchidaceae</taxon>
        <taxon>Apostasioideae</taxon>
        <taxon>Apostasia</taxon>
    </lineage>
</organism>
<evidence type="ECO:0008006" key="4">
    <source>
        <dbReference type="Google" id="ProtNLM"/>
    </source>
</evidence>
<keyword evidence="3" id="KW-1185">Reference proteome</keyword>
<evidence type="ECO:0000313" key="2">
    <source>
        <dbReference type="EMBL" id="PKA58129.1"/>
    </source>
</evidence>
<sequence>MASVGRFVLFQAALLLLLLLLLLRYSAAMATPASCIQLLNPQQADVRQKNFAMHLAIRLYNKHRSSILTDPSLMLYSQLKFRYDMWFFVEFVAIQVVDGEHWVVLAQLVVDMMKVPGRPCACELLTPRPFRKLHLIPK</sequence>